<dbReference type="Proteomes" id="UP000283374">
    <property type="component" value="Unassembled WGS sequence"/>
</dbReference>
<organism evidence="12 13">
    <name type="scientific">Cellulomonas rhizosphaerae</name>
    <dbReference type="NCBI Taxonomy" id="2293719"/>
    <lineage>
        <taxon>Bacteria</taxon>
        <taxon>Bacillati</taxon>
        <taxon>Actinomycetota</taxon>
        <taxon>Actinomycetes</taxon>
        <taxon>Micrococcales</taxon>
        <taxon>Cellulomonadaceae</taxon>
        <taxon>Cellulomonas</taxon>
    </lineage>
</organism>
<dbReference type="OrthoDB" id="9790793at2"/>
<dbReference type="PIRSF" id="PIRSF001399">
    <property type="entry name" value="DHquinase_II"/>
    <property type="match status" value="1"/>
</dbReference>
<evidence type="ECO:0000256" key="6">
    <source>
        <dbReference type="ARBA" id="ARBA00023141"/>
    </source>
</evidence>
<feature type="binding site" evidence="8 10">
    <location>
        <begin position="104"/>
        <end position="105"/>
    </location>
    <ligand>
        <name>substrate</name>
    </ligand>
</feature>
<evidence type="ECO:0000256" key="1">
    <source>
        <dbReference type="ARBA" id="ARBA00001864"/>
    </source>
</evidence>
<dbReference type="GO" id="GO:0009423">
    <property type="term" value="P:chorismate biosynthetic process"/>
    <property type="evidence" value="ECO:0007669"/>
    <property type="project" value="UniProtKB-UniRule"/>
</dbReference>
<comment type="function">
    <text evidence="8">Catalyzes a trans-dehydration via an enolate intermediate.</text>
</comment>
<comment type="subunit">
    <text evidence="4 8">Homododecamer.</text>
</comment>
<dbReference type="GO" id="GO:0019631">
    <property type="term" value="P:quinate catabolic process"/>
    <property type="evidence" value="ECO:0007669"/>
    <property type="project" value="TreeGrafter"/>
</dbReference>
<evidence type="ECO:0000256" key="5">
    <source>
        <dbReference type="ARBA" id="ARBA00012060"/>
    </source>
</evidence>
<evidence type="ECO:0000256" key="2">
    <source>
        <dbReference type="ARBA" id="ARBA00004902"/>
    </source>
</evidence>
<evidence type="ECO:0000256" key="9">
    <source>
        <dbReference type="PIRSR" id="PIRSR001399-1"/>
    </source>
</evidence>
<sequence>MTRVLVLNGPNLGRLGSREPEVYGSATHADLVTSVKGWADEQGIDAEVRQTDDESELVGWLHEAVDTRVDVVLNPAAFTHYSYALRDAAAQVTKSGLRLVEVHITNPYARESFRHLSVIGPVATGTIAGFGLDSYRLALASLAHKAPSL</sequence>
<evidence type="ECO:0000313" key="13">
    <source>
        <dbReference type="Proteomes" id="UP000283374"/>
    </source>
</evidence>
<dbReference type="PANTHER" id="PTHR21272:SF3">
    <property type="entry name" value="CATABOLIC 3-DEHYDROQUINASE"/>
    <property type="match status" value="1"/>
</dbReference>
<comment type="catalytic activity">
    <reaction evidence="1 8">
        <text>3-dehydroquinate = 3-dehydroshikimate + H2O</text>
        <dbReference type="Rhea" id="RHEA:21096"/>
        <dbReference type="ChEBI" id="CHEBI:15377"/>
        <dbReference type="ChEBI" id="CHEBI:16630"/>
        <dbReference type="ChEBI" id="CHEBI:32364"/>
        <dbReference type="EC" id="4.2.1.10"/>
    </reaction>
</comment>
<dbReference type="EMBL" id="QWKP01000206">
    <property type="protein sequence ID" value="RHA39237.1"/>
    <property type="molecule type" value="Genomic_DNA"/>
</dbReference>
<dbReference type="InterPro" id="IPR001874">
    <property type="entry name" value="DHquinase_II"/>
</dbReference>
<dbReference type="AlphaFoldDB" id="A0A413RK16"/>
<dbReference type="NCBIfam" id="NF003805">
    <property type="entry name" value="PRK05395.1-2"/>
    <property type="match status" value="1"/>
</dbReference>
<evidence type="ECO:0000256" key="10">
    <source>
        <dbReference type="PIRSR" id="PIRSR001399-2"/>
    </source>
</evidence>
<dbReference type="SUPFAM" id="SSF52304">
    <property type="entry name" value="Type II 3-dehydroquinate dehydratase"/>
    <property type="match status" value="1"/>
</dbReference>
<comment type="similarity">
    <text evidence="3 8">Belongs to the type-II 3-dehydroquinase family.</text>
</comment>
<gene>
    <name evidence="8" type="primary">aroQ</name>
    <name evidence="12" type="ORF">D1825_12075</name>
</gene>
<evidence type="ECO:0000256" key="11">
    <source>
        <dbReference type="PIRSR" id="PIRSR001399-3"/>
    </source>
</evidence>
<dbReference type="GO" id="GO:0009073">
    <property type="term" value="P:aromatic amino acid family biosynthetic process"/>
    <property type="evidence" value="ECO:0007669"/>
    <property type="project" value="UniProtKB-KW"/>
</dbReference>
<proteinExistence type="inferred from homology"/>
<protein>
    <recommendedName>
        <fullName evidence="5 8">3-dehydroquinate dehydratase</fullName>
        <shortName evidence="8">3-dehydroquinase</shortName>
        <ecNumber evidence="5 8">4.2.1.10</ecNumber>
    </recommendedName>
    <alternativeName>
        <fullName evidence="8">Type II DHQase</fullName>
    </alternativeName>
</protein>
<feature type="binding site" evidence="8 10">
    <location>
        <position position="87"/>
    </location>
    <ligand>
        <name>substrate</name>
    </ligand>
</feature>
<dbReference type="GO" id="GO:0008652">
    <property type="term" value="P:amino acid biosynthetic process"/>
    <property type="evidence" value="ECO:0007669"/>
    <property type="project" value="UniProtKB-KW"/>
</dbReference>
<comment type="pathway">
    <text evidence="2 8">Metabolic intermediate biosynthesis; chorismate biosynthesis; chorismate from D-erythrose 4-phosphate and phosphoenolpyruvate: step 3/7.</text>
</comment>
<dbReference type="Pfam" id="PF01220">
    <property type="entry name" value="DHquinase_II"/>
    <property type="match status" value="1"/>
</dbReference>
<dbReference type="NCBIfam" id="NF003807">
    <property type="entry name" value="PRK05395.1-4"/>
    <property type="match status" value="1"/>
</dbReference>
<dbReference type="InterPro" id="IPR036441">
    <property type="entry name" value="DHquinase_II_sf"/>
</dbReference>
<evidence type="ECO:0000256" key="7">
    <source>
        <dbReference type="ARBA" id="ARBA00023239"/>
    </source>
</evidence>
<comment type="caution">
    <text evidence="12">The sequence shown here is derived from an EMBL/GenBank/DDBJ whole genome shotgun (WGS) entry which is preliminary data.</text>
</comment>
<keyword evidence="13" id="KW-1185">Reference proteome</keyword>
<dbReference type="InterPro" id="IPR018509">
    <property type="entry name" value="DHquinase_II_CS"/>
</dbReference>
<dbReference type="PANTHER" id="PTHR21272">
    <property type="entry name" value="CATABOLIC 3-DEHYDROQUINASE"/>
    <property type="match status" value="1"/>
</dbReference>
<evidence type="ECO:0000256" key="4">
    <source>
        <dbReference type="ARBA" id="ARBA00011193"/>
    </source>
</evidence>
<feature type="binding site" evidence="8 10">
    <location>
        <position position="74"/>
    </location>
    <ligand>
        <name>substrate</name>
    </ligand>
</feature>
<dbReference type="EC" id="4.2.1.10" evidence="5 8"/>
<dbReference type="HAMAP" id="MF_00169">
    <property type="entry name" value="AroQ"/>
    <property type="match status" value="1"/>
</dbReference>
<keyword evidence="7 8" id="KW-0456">Lyase</keyword>
<dbReference type="PROSITE" id="PS01029">
    <property type="entry name" value="DEHYDROQUINASE_II"/>
    <property type="match status" value="1"/>
</dbReference>
<dbReference type="CDD" id="cd00466">
    <property type="entry name" value="DHQase_II"/>
    <property type="match status" value="1"/>
</dbReference>
<dbReference type="RefSeq" id="WP_118767672.1">
    <property type="nucleotide sequence ID" value="NZ_QWKP01000206.1"/>
</dbReference>
<evidence type="ECO:0000256" key="8">
    <source>
        <dbReference type="HAMAP-Rule" id="MF_00169"/>
    </source>
</evidence>
<feature type="active site" description="Proton donor" evidence="8 9">
    <location>
        <position position="103"/>
    </location>
</feature>
<keyword evidence="8" id="KW-0028">Amino-acid biosynthesis</keyword>
<keyword evidence="6 8" id="KW-0057">Aromatic amino acid biosynthesis</keyword>
<dbReference type="UniPathway" id="UPA00053">
    <property type="reaction ID" value="UER00086"/>
</dbReference>
<reference evidence="12 13" key="1">
    <citation type="submission" date="2018-08" db="EMBL/GenBank/DDBJ databases">
        <title>Cellulomonas rhizosphaerae sp. nov., a novel actinomycete isolated from soil.</title>
        <authorList>
            <person name="Tian Y."/>
        </authorList>
    </citation>
    <scope>NUCLEOTIDE SEQUENCE [LARGE SCALE GENOMIC DNA]</scope>
    <source>
        <strain evidence="12 13">NEAU-TCZ24</strain>
    </source>
</reference>
<feature type="binding site" evidence="8 10">
    <location>
        <position position="114"/>
    </location>
    <ligand>
        <name>substrate</name>
    </ligand>
</feature>
<accession>A0A413RK16</accession>
<feature type="active site" description="Proton acceptor" evidence="8 9">
    <location>
        <position position="23"/>
    </location>
</feature>
<feature type="site" description="Transition state stabilizer" evidence="8 11">
    <location>
        <position position="18"/>
    </location>
</feature>
<dbReference type="GO" id="GO:0003855">
    <property type="term" value="F:3-dehydroquinate dehydratase activity"/>
    <property type="evidence" value="ECO:0007669"/>
    <property type="project" value="UniProtKB-UniRule"/>
</dbReference>
<name>A0A413RK16_9CELL</name>
<dbReference type="Gene3D" id="3.40.50.9100">
    <property type="entry name" value="Dehydroquinase, class II"/>
    <property type="match status" value="1"/>
</dbReference>
<feature type="binding site" evidence="8 10">
    <location>
        <position position="80"/>
    </location>
    <ligand>
        <name>substrate</name>
    </ligand>
</feature>
<evidence type="ECO:0000313" key="12">
    <source>
        <dbReference type="EMBL" id="RHA39237.1"/>
    </source>
</evidence>
<evidence type="ECO:0000256" key="3">
    <source>
        <dbReference type="ARBA" id="ARBA00011037"/>
    </source>
</evidence>